<evidence type="ECO:0000259" key="7">
    <source>
        <dbReference type="PROSITE" id="PS50234"/>
    </source>
</evidence>
<organism evidence="8 9">
    <name type="scientific">Batillaria attramentaria</name>
    <dbReference type="NCBI Taxonomy" id="370345"/>
    <lineage>
        <taxon>Eukaryota</taxon>
        <taxon>Metazoa</taxon>
        <taxon>Spiralia</taxon>
        <taxon>Lophotrochozoa</taxon>
        <taxon>Mollusca</taxon>
        <taxon>Gastropoda</taxon>
        <taxon>Caenogastropoda</taxon>
        <taxon>Sorbeoconcha</taxon>
        <taxon>Cerithioidea</taxon>
        <taxon>Batillariidae</taxon>
        <taxon>Batillaria</taxon>
    </lineage>
</organism>
<dbReference type="PROSITE" id="PS50234">
    <property type="entry name" value="VWFA"/>
    <property type="match status" value="2"/>
</dbReference>
<feature type="domain" description="VWFA" evidence="7">
    <location>
        <begin position="25"/>
        <end position="198"/>
    </location>
</feature>
<comment type="subcellular location">
    <subcellularLocation>
        <location evidence="1">Secreted</location>
    </subcellularLocation>
</comment>
<accession>A0ABD0LI03</accession>
<dbReference type="SUPFAM" id="SSF53300">
    <property type="entry name" value="vWA-like"/>
    <property type="match status" value="2"/>
</dbReference>
<feature type="domain" description="VWFA" evidence="7">
    <location>
        <begin position="234"/>
        <end position="411"/>
    </location>
</feature>
<evidence type="ECO:0000256" key="4">
    <source>
        <dbReference type="ARBA" id="ARBA00022737"/>
    </source>
</evidence>
<evidence type="ECO:0000313" key="9">
    <source>
        <dbReference type="Proteomes" id="UP001519460"/>
    </source>
</evidence>
<feature type="signal peptide" evidence="6">
    <location>
        <begin position="1"/>
        <end position="16"/>
    </location>
</feature>
<dbReference type="InterPro" id="IPR036465">
    <property type="entry name" value="vWFA_dom_sf"/>
</dbReference>
<keyword evidence="2" id="KW-0964">Secreted</keyword>
<proteinExistence type="predicted"/>
<dbReference type="PANTHER" id="PTHR24020:SF84">
    <property type="entry name" value="VWFA DOMAIN-CONTAINING PROTEIN"/>
    <property type="match status" value="1"/>
</dbReference>
<dbReference type="InterPro" id="IPR050525">
    <property type="entry name" value="ECM_Assembly_Org"/>
</dbReference>
<reference evidence="8 9" key="1">
    <citation type="journal article" date="2023" name="Sci. Data">
        <title>Genome assembly of the Korean intertidal mud-creeper Batillaria attramentaria.</title>
        <authorList>
            <person name="Patra A.K."/>
            <person name="Ho P.T."/>
            <person name="Jun S."/>
            <person name="Lee S.J."/>
            <person name="Kim Y."/>
            <person name="Won Y.J."/>
        </authorList>
    </citation>
    <scope>NUCLEOTIDE SEQUENCE [LARGE SCALE GENOMIC DNA]</scope>
    <source>
        <strain evidence="8">Wonlab-2016</strain>
    </source>
</reference>
<evidence type="ECO:0000256" key="2">
    <source>
        <dbReference type="ARBA" id="ARBA00022525"/>
    </source>
</evidence>
<keyword evidence="4" id="KW-0677">Repeat</keyword>
<protein>
    <recommendedName>
        <fullName evidence="7">VWFA domain-containing protein</fullName>
    </recommendedName>
</protein>
<dbReference type="PANTHER" id="PTHR24020">
    <property type="entry name" value="COLLAGEN ALPHA"/>
    <property type="match status" value="1"/>
</dbReference>
<name>A0ABD0LI03_9CAEN</name>
<evidence type="ECO:0000256" key="6">
    <source>
        <dbReference type="SAM" id="SignalP"/>
    </source>
</evidence>
<dbReference type="Proteomes" id="UP001519460">
    <property type="component" value="Unassembled WGS sequence"/>
</dbReference>
<dbReference type="InterPro" id="IPR002035">
    <property type="entry name" value="VWF_A"/>
</dbReference>
<dbReference type="AlphaFoldDB" id="A0ABD0LI03"/>
<comment type="caution">
    <text evidence="8">The sequence shown here is derived from an EMBL/GenBank/DDBJ whole genome shotgun (WGS) entry which is preliminary data.</text>
</comment>
<gene>
    <name evidence="8" type="ORF">BaRGS_00009713</name>
</gene>
<dbReference type="PRINTS" id="PR00453">
    <property type="entry name" value="VWFADOMAIN"/>
</dbReference>
<keyword evidence="5" id="KW-0325">Glycoprotein</keyword>
<dbReference type="Pfam" id="PF00092">
    <property type="entry name" value="VWA"/>
    <property type="match status" value="2"/>
</dbReference>
<dbReference type="FunFam" id="3.40.50.410:FF:000004">
    <property type="entry name" value="collagen alpha-6(VI) chain"/>
    <property type="match status" value="1"/>
</dbReference>
<dbReference type="GO" id="GO:0005576">
    <property type="term" value="C:extracellular region"/>
    <property type="evidence" value="ECO:0007669"/>
    <property type="project" value="UniProtKB-SubCell"/>
</dbReference>
<evidence type="ECO:0000256" key="5">
    <source>
        <dbReference type="ARBA" id="ARBA00023180"/>
    </source>
</evidence>
<dbReference type="CDD" id="cd01450">
    <property type="entry name" value="vWFA_subfamily_ECM"/>
    <property type="match status" value="1"/>
</dbReference>
<evidence type="ECO:0000313" key="8">
    <source>
        <dbReference type="EMBL" id="KAK7499166.1"/>
    </source>
</evidence>
<feature type="chain" id="PRO_5044815737" description="VWFA domain-containing protein" evidence="6">
    <location>
        <begin position="17"/>
        <end position="441"/>
    </location>
</feature>
<evidence type="ECO:0000256" key="3">
    <source>
        <dbReference type="ARBA" id="ARBA00022729"/>
    </source>
</evidence>
<keyword evidence="3 6" id="KW-0732">Signal</keyword>
<sequence length="441" mass="47734">MPVLVVALFLACNVRADESCSRPAEVVLLIDTSRSIWPPDFQRELTFLQNLVAEFDVSPSATRIAAVSFSSGYREEFGLDTYSDVQSVQLALAKIPFTAGDTTDTALAIRYARDTVLSAARPGATRIIICITDGRSNNRDLTIQEADKTRAEGVLLLAVGVGAQVDYGELSRMATESTNQFVHTVTSFPGLESIKSLVAHTACQATLPPQVTTTENPQNDQNQAIQDCGGKPADIVMVLDRSNSVYILDFMEQLSVVQDIVDIMDIGPQKTQVAAVSFSTNVTVEFYLDEFDTKSDIIGRIGKIQYTGGVTETGKALSMVHDSVLSPQHGARSAETQVVIVITDGLSQDMQFTKEAATLLKNDDVHIFAIGVGPHTDRQELENIASSPASDYVFEVDGYQALNSIKYLLAIKACNSQSPAFPSINLSYFTASFCLTSSLTL</sequence>
<dbReference type="EMBL" id="JACVVK020000046">
    <property type="protein sequence ID" value="KAK7499166.1"/>
    <property type="molecule type" value="Genomic_DNA"/>
</dbReference>
<dbReference type="Gene3D" id="3.40.50.410">
    <property type="entry name" value="von Willebrand factor, type A domain"/>
    <property type="match status" value="2"/>
</dbReference>
<keyword evidence="9" id="KW-1185">Reference proteome</keyword>
<dbReference type="SMART" id="SM00327">
    <property type="entry name" value="VWA"/>
    <property type="match status" value="2"/>
</dbReference>
<evidence type="ECO:0000256" key="1">
    <source>
        <dbReference type="ARBA" id="ARBA00004613"/>
    </source>
</evidence>